<evidence type="ECO:0000313" key="3">
    <source>
        <dbReference type="EMBL" id="MFB9328088.1"/>
    </source>
</evidence>
<dbReference type="Gene3D" id="3.40.50.1820">
    <property type="entry name" value="alpha/beta hydrolase"/>
    <property type="match status" value="1"/>
</dbReference>
<evidence type="ECO:0000259" key="2">
    <source>
        <dbReference type="SMART" id="SM00939"/>
    </source>
</evidence>
<dbReference type="NCBIfam" id="TIGR00976">
    <property type="entry name" value="CocE_NonD"/>
    <property type="match status" value="1"/>
</dbReference>
<dbReference type="GO" id="GO:0016787">
    <property type="term" value="F:hydrolase activity"/>
    <property type="evidence" value="ECO:0007669"/>
    <property type="project" value="UniProtKB-KW"/>
</dbReference>
<evidence type="ECO:0000256" key="1">
    <source>
        <dbReference type="ARBA" id="ARBA00022801"/>
    </source>
</evidence>
<keyword evidence="4" id="KW-1185">Reference proteome</keyword>
<dbReference type="Proteomes" id="UP001589747">
    <property type="component" value="Unassembled WGS sequence"/>
</dbReference>
<reference evidence="3 4" key="1">
    <citation type="submission" date="2024-09" db="EMBL/GenBank/DDBJ databases">
        <authorList>
            <person name="Sun Q."/>
            <person name="Mori K."/>
        </authorList>
    </citation>
    <scope>NUCLEOTIDE SEQUENCE [LARGE SCALE GENOMIC DNA]</scope>
    <source>
        <strain evidence="3 4">TISTR 2452</strain>
    </source>
</reference>
<sequence>MAISAFVDVIVERDVPVPMRDGVRLYADVYRPAEGGPYPVLLLRTPYNKADAQTMNYAHPQWYARHGYVVIVQDTRGRWSSEGEFSPYQREGADGVDTIAWAADLPYAAEKVGMYGFSYCGAVQWLAAAEAPRQLACIAPGMIGSDAYQGKTYTNGAFALAAMQSWVMFAAQDTALRKGRGDWASELNAHYAGIHHFYKKLPLNDPPEPMKELAPYYTEWLRRPLRDDYWASRSLRERYESIRVPALHIGGWYDLFIEGTIENFNGVRGRGANAQAREHQYLFIEPWFHMPWSRYVGELDFGPEAANRIDILQLAWFDWWLKDIRPDEPPPKVRYFEMGRNVWREADSWPPAQASQGERRAAYYLRSASRANSINGDGELSTEPAGDEYPDVYVYHPSIAVPAIGGRSGAVPDLTPMGPKNQLPVEIRNDVLVYTSAPLVEDVAIAGEITFELYAATTAEDTDFVAKLVDVHPDGRAYNIAEGIIRASYRHGLDKRVPVPSGEIIRYAFSLGSVAAAFLKGHAIRLDVTSSLFPTFDRNPNRVANPGEITEADFATATQTIYHDAQRPSRVWLPVVYGT</sequence>
<dbReference type="Pfam" id="PF02129">
    <property type="entry name" value="Peptidase_S15"/>
    <property type="match status" value="1"/>
</dbReference>
<feature type="domain" description="Xaa-Pro dipeptidyl-peptidase C-terminal" evidence="2">
    <location>
        <begin position="314"/>
        <end position="572"/>
    </location>
</feature>
<dbReference type="Gene3D" id="1.10.3020.10">
    <property type="entry name" value="alpha-amino acid ester hydrolase ( Helical cap domain)"/>
    <property type="match status" value="1"/>
</dbReference>
<dbReference type="Pfam" id="PF08530">
    <property type="entry name" value="PepX_C"/>
    <property type="match status" value="1"/>
</dbReference>
<organism evidence="3 4">
    <name type="scientific">Paenibacillus aurantiacus</name>
    <dbReference type="NCBI Taxonomy" id="1936118"/>
    <lineage>
        <taxon>Bacteria</taxon>
        <taxon>Bacillati</taxon>
        <taxon>Bacillota</taxon>
        <taxon>Bacilli</taxon>
        <taxon>Bacillales</taxon>
        <taxon>Paenibacillaceae</taxon>
        <taxon>Paenibacillus</taxon>
    </lineage>
</organism>
<dbReference type="InterPro" id="IPR050585">
    <property type="entry name" value="Xaa-Pro_dipeptidyl-ppase/CocE"/>
</dbReference>
<dbReference type="PANTHER" id="PTHR43056">
    <property type="entry name" value="PEPTIDASE S9 PROLYL OLIGOPEPTIDASE"/>
    <property type="match status" value="1"/>
</dbReference>
<proteinExistence type="predicted"/>
<dbReference type="SUPFAM" id="SSF53474">
    <property type="entry name" value="alpha/beta-Hydrolases"/>
    <property type="match status" value="1"/>
</dbReference>
<gene>
    <name evidence="3" type="ORF">ACFFSY_19345</name>
</gene>
<accession>A0ABV5KS85</accession>
<dbReference type="InterPro" id="IPR013736">
    <property type="entry name" value="Xaa-Pro_dipept_C"/>
</dbReference>
<dbReference type="PANTHER" id="PTHR43056:SF10">
    <property type="entry name" value="COCE_NOND FAMILY, PUTATIVE (AFU_ORTHOLOGUE AFUA_7G00600)-RELATED"/>
    <property type="match status" value="1"/>
</dbReference>
<dbReference type="InterPro" id="IPR000383">
    <property type="entry name" value="Xaa-Pro-like_dom"/>
</dbReference>
<evidence type="ECO:0000313" key="4">
    <source>
        <dbReference type="Proteomes" id="UP001589747"/>
    </source>
</evidence>
<protein>
    <submittedName>
        <fullName evidence="3">CocE/NonD family hydrolase</fullName>
    </submittedName>
</protein>
<dbReference type="SUPFAM" id="SSF49785">
    <property type="entry name" value="Galactose-binding domain-like"/>
    <property type="match status" value="1"/>
</dbReference>
<dbReference type="InterPro" id="IPR005674">
    <property type="entry name" value="CocE/Ser_esterase"/>
</dbReference>
<keyword evidence="1 3" id="KW-0378">Hydrolase</keyword>
<dbReference type="Gene3D" id="2.60.120.260">
    <property type="entry name" value="Galactose-binding domain-like"/>
    <property type="match status" value="1"/>
</dbReference>
<dbReference type="EMBL" id="JBHMDO010000033">
    <property type="protein sequence ID" value="MFB9328088.1"/>
    <property type="molecule type" value="Genomic_DNA"/>
</dbReference>
<dbReference type="InterPro" id="IPR008979">
    <property type="entry name" value="Galactose-bd-like_sf"/>
</dbReference>
<dbReference type="InterPro" id="IPR029058">
    <property type="entry name" value="AB_hydrolase_fold"/>
</dbReference>
<dbReference type="RefSeq" id="WP_377497053.1">
    <property type="nucleotide sequence ID" value="NZ_JBHMDO010000033.1"/>
</dbReference>
<comment type="caution">
    <text evidence="3">The sequence shown here is derived from an EMBL/GenBank/DDBJ whole genome shotgun (WGS) entry which is preliminary data.</text>
</comment>
<dbReference type="SMART" id="SM00939">
    <property type="entry name" value="PepX_C"/>
    <property type="match status" value="1"/>
</dbReference>
<name>A0ABV5KS85_9BACL</name>